<dbReference type="PANTHER" id="PTHR48077">
    <property type="entry name" value="TRYPTOPHAN SYNTHASE-RELATED"/>
    <property type="match status" value="1"/>
</dbReference>
<dbReference type="SUPFAM" id="SSF53686">
    <property type="entry name" value="Tryptophan synthase beta subunit-like PLP-dependent enzymes"/>
    <property type="match status" value="1"/>
</dbReference>
<keyword evidence="8" id="KW-0456">Lyase</keyword>
<keyword evidence="4" id="KW-0028">Amino-acid biosynthesis</keyword>
<evidence type="ECO:0000313" key="11">
    <source>
        <dbReference type="EMBL" id="EKC52173.1"/>
    </source>
</evidence>
<dbReference type="InterPro" id="IPR023026">
    <property type="entry name" value="Trp_synth_beta/beta-like"/>
</dbReference>
<dbReference type="GO" id="GO:0004834">
    <property type="term" value="F:tryptophan synthase activity"/>
    <property type="evidence" value="ECO:0007669"/>
    <property type="project" value="UniProtKB-EC"/>
</dbReference>
<comment type="pathway">
    <text evidence="2">Amino-acid biosynthesis; L-tryptophan biosynthesis; L-tryptophan from chorismate: step 5/5.</text>
</comment>
<proteinExistence type="predicted"/>
<evidence type="ECO:0000256" key="7">
    <source>
        <dbReference type="ARBA" id="ARBA00023141"/>
    </source>
</evidence>
<evidence type="ECO:0000256" key="8">
    <source>
        <dbReference type="ARBA" id="ARBA00023239"/>
    </source>
</evidence>
<name>K1S3J2_9ZZZZ</name>
<keyword evidence="6" id="KW-0663">Pyridoxal phosphate</keyword>
<feature type="non-terminal residue" evidence="11">
    <location>
        <position position="135"/>
    </location>
</feature>
<evidence type="ECO:0000256" key="2">
    <source>
        <dbReference type="ARBA" id="ARBA00004733"/>
    </source>
</evidence>
<accession>K1S3J2</accession>
<dbReference type="Pfam" id="PF00291">
    <property type="entry name" value="PALP"/>
    <property type="match status" value="1"/>
</dbReference>
<dbReference type="InterPro" id="IPR006653">
    <property type="entry name" value="Trp_synth_b_CS"/>
</dbReference>
<organism evidence="11">
    <name type="scientific">human gut metagenome</name>
    <dbReference type="NCBI Taxonomy" id="408170"/>
    <lineage>
        <taxon>unclassified sequences</taxon>
        <taxon>metagenomes</taxon>
        <taxon>organismal metagenomes</taxon>
    </lineage>
</organism>
<evidence type="ECO:0000256" key="4">
    <source>
        <dbReference type="ARBA" id="ARBA00022605"/>
    </source>
</evidence>
<dbReference type="EC" id="4.2.1.20" evidence="3"/>
<dbReference type="GO" id="GO:0005737">
    <property type="term" value="C:cytoplasm"/>
    <property type="evidence" value="ECO:0007669"/>
    <property type="project" value="TreeGrafter"/>
</dbReference>
<dbReference type="PROSITE" id="PS00168">
    <property type="entry name" value="TRP_SYNTHASE_BETA"/>
    <property type="match status" value="1"/>
</dbReference>
<evidence type="ECO:0000256" key="9">
    <source>
        <dbReference type="ARBA" id="ARBA00049047"/>
    </source>
</evidence>
<feature type="domain" description="Tryptophan synthase beta chain-like PALP" evidence="10">
    <location>
        <begin position="55"/>
        <end position="133"/>
    </location>
</feature>
<keyword evidence="5" id="KW-0822">Tryptophan biosynthesis</keyword>
<evidence type="ECO:0000256" key="3">
    <source>
        <dbReference type="ARBA" id="ARBA00012043"/>
    </source>
</evidence>
<dbReference type="PANTHER" id="PTHR48077:SF3">
    <property type="entry name" value="TRYPTOPHAN SYNTHASE"/>
    <property type="match status" value="1"/>
</dbReference>
<evidence type="ECO:0000256" key="5">
    <source>
        <dbReference type="ARBA" id="ARBA00022822"/>
    </source>
</evidence>
<dbReference type="Gene3D" id="3.40.50.1100">
    <property type="match status" value="2"/>
</dbReference>
<evidence type="ECO:0000259" key="10">
    <source>
        <dbReference type="Pfam" id="PF00291"/>
    </source>
</evidence>
<comment type="catalytic activity">
    <reaction evidence="9">
        <text>(1S,2R)-1-C-(indol-3-yl)glycerol 3-phosphate + L-serine = D-glyceraldehyde 3-phosphate + L-tryptophan + H2O</text>
        <dbReference type="Rhea" id="RHEA:10532"/>
        <dbReference type="ChEBI" id="CHEBI:15377"/>
        <dbReference type="ChEBI" id="CHEBI:33384"/>
        <dbReference type="ChEBI" id="CHEBI:57912"/>
        <dbReference type="ChEBI" id="CHEBI:58866"/>
        <dbReference type="ChEBI" id="CHEBI:59776"/>
        <dbReference type="EC" id="4.2.1.20"/>
    </reaction>
</comment>
<reference evidence="11" key="1">
    <citation type="journal article" date="2013" name="Environ. Microbiol.">
        <title>Microbiota from the distal guts of lean and obese adolescents exhibit partial functional redundancy besides clear differences in community structure.</title>
        <authorList>
            <person name="Ferrer M."/>
            <person name="Ruiz A."/>
            <person name="Lanza F."/>
            <person name="Haange S.B."/>
            <person name="Oberbach A."/>
            <person name="Till H."/>
            <person name="Bargiela R."/>
            <person name="Campoy C."/>
            <person name="Segura M.T."/>
            <person name="Richter M."/>
            <person name="von Bergen M."/>
            <person name="Seifert J."/>
            <person name="Suarez A."/>
        </authorList>
    </citation>
    <scope>NUCLEOTIDE SEQUENCE</scope>
</reference>
<keyword evidence="7" id="KW-0057">Aromatic amino acid biosynthesis</keyword>
<dbReference type="AlphaFoldDB" id="K1S3J2"/>
<sequence>MYQVDEKGFFGKFGGAYVPEILYKCVTELQQAYKPIIESEEFKKEYRALLKDYVGRPSPLYYAKRMSEKYGCQLYLKREDLNHTGAHKINNTIGQILMAKKMGKTRIIAETGAGQHGVATATVCALMNMKCEISW</sequence>
<dbReference type="EMBL" id="AJWY01011650">
    <property type="protein sequence ID" value="EKC52173.1"/>
    <property type="molecule type" value="Genomic_DNA"/>
</dbReference>
<dbReference type="InterPro" id="IPR036052">
    <property type="entry name" value="TrpB-like_PALP_sf"/>
</dbReference>
<dbReference type="InterPro" id="IPR001926">
    <property type="entry name" value="TrpB-like_PALP"/>
</dbReference>
<protein>
    <recommendedName>
        <fullName evidence="3">tryptophan synthase</fullName>
        <ecNumber evidence="3">4.2.1.20</ecNumber>
    </recommendedName>
</protein>
<comment type="cofactor">
    <cofactor evidence="1">
        <name>pyridoxal 5'-phosphate</name>
        <dbReference type="ChEBI" id="CHEBI:597326"/>
    </cofactor>
</comment>
<gene>
    <name evidence="11" type="ORF">LEA_17029</name>
</gene>
<comment type="caution">
    <text evidence="11">The sequence shown here is derived from an EMBL/GenBank/DDBJ whole genome shotgun (WGS) entry which is preliminary data.</text>
</comment>
<evidence type="ECO:0000256" key="6">
    <source>
        <dbReference type="ARBA" id="ARBA00022898"/>
    </source>
</evidence>
<evidence type="ECO:0000256" key="1">
    <source>
        <dbReference type="ARBA" id="ARBA00001933"/>
    </source>
</evidence>